<evidence type="ECO:0000256" key="1">
    <source>
        <dbReference type="SAM" id="Phobius"/>
    </source>
</evidence>
<evidence type="ECO:0000313" key="2">
    <source>
        <dbReference type="EMBL" id="MBC3212503.1"/>
    </source>
</evidence>
<dbReference type="Proteomes" id="UP000659084">
    <property type="component" value="Unassembled WGS sequence"/>
</dbReference>
<comment type="caution">
    <text evidence="2">The sequence shown here is derived from an EMBL/GenBank/DDBJ whole genome shotgun (WGS) entry which is preliminary data.</text>
</comment>
<dbReference type="AlphaFoldDB" id="A0AAW3WNI5"/>
<dbReference type="KEGG" id="sfg:AV650_05710"/>
<reference evidence="2" key="1">
    <citation type="submission" date="2020-08" db="EMBL/GenBank/DDBJ databases">
        <title>Food and environmental bacterial isolates.</title>
        <authorList>
            <person name="Richter L."/>
            <person name="Du Plessis E.M."/>
            <person name="Duvenage S."/>
            <person name="Allam M."/>
            <person name="Korsten L."/>
        </authorList>
    </citation>
    <scope>NUCLEOTIDE SEQUENCE</scope>
    <source>
        <strain evidence="2">UPMP2127</strain>
    </source>
</reference>
<dbReference type="RefSeq" id="WP_059199529.1">
    <property type="nucleotide sequence ID" value="NZ_JACBIV010000010.1"/>
</dbReference>
<feature type="transmembrane region" description="Helical" evidence="1">
    <location>
        <begin position="52"/>
        <end position="76"/>
    </location>
</feature>
<sequence length="85" mass="10018">MRDSKLRWFFVFLSLNLSLMIIFPLWFMLVQIGTELFHSLYYGKEFGFFDIAFAKAIKAGVFCGVLAGSGCWWIYFQRSRKIRGE</sequence>
<accession>A0AAW3WNI5</accession>
<feature type="transmembrane region" description="Helical" evidence="1">
    <location>
        <begin position="9"/>
        <end position="32"/>
    </location>
</feature>
<evidence type="ECO:0000313" key="3">
    <source>
        <dbReference type="Proteomes" id="UP000659084"/>
    </source>
</evidence>
<keyword evidence="1" id="KW-0812">Transmembrane</keyword>
<name>A0AAW3WNI5_SERFO</name>
<keyword evidence="1" id="KW-1133">Transmembrane helix</keyword>
<proteinExistence type="predicted"/>
<organism evidence="2 3">
    <name type="scientific">Serratia fonticola</name>
    <dbReference type="NCBI Taxonomy" id="47917"/>
    <lineage>
        <taxon>Bacteria</taxon>
        <taxon>Pseudomonadati</taxon>
        <taxon>Pseudomonadota</taxon>
        <taxon>Gammaproteobacteria</taxon>
        <taxon>Enterobacterales</taxon>
        <taxon>Yersiniaceae</taxon>
        <taxon>Serratia</taxon>
    </lineage>
</organism>
<dbReference type="EMBL" id="JACNYO010000008">
    <property type="protein sequence ID" value="MBC3212503.1"/>
    <property type="molecule type" value="Genomic_DNA"/>
</dbReference>
<keyword evidence="1" id="KW-0472">Membrane</keyword>
<protein>
    <submittedName>
        <fullName evidence="2">Uncharacterized protein</fullName>
    </submittedName>
</protein>
<gene>
    <name evidence="2" type="ORF">H8J20_10155</name>
</gene>